<dbReference type="InterPro" id="IPR041664">
    <property type="entry name" value="AAA_16"/>
</dbReference>
<dbReference type="GO" id="GO:0005524">
    <property type="term" value="F:ATP binding"/>
    <property type="evidence" value="ECO:0007669"/>
    <property type="project" value="UniProtKB-KW"/>
</dbReference>
<dbReference type="SUPFAM" id="SSF52540">
    <property type="entry name" value="P-loop containing nucleoside triphosphate hydrolases"/>
    <property type="match status" value="1"/>
</dbReference>
<dbReference type="Gene3D" id="3.40.50.300">
    <property type="entry name" value="P-loop containing nucleotide triphosphate hydrolases"/>
    <property type="match status" value="1"/>
</dbReference>
<keyword evidence="5" id="KW-1185">Reference proteome</keyword>
<dbReference type="InterPro" id="IPR016032">
    <property type="entry name" value="Sig_transdc_resp-reg_C-effctor"/>
</dbReference>
<protein>
    <submittedName>
        <fullName evidence="4">Transcriptional regulator</fullName>
    </submittedName>
</protein>
<dbReference type="GO" id="GO:0005737">
    <property type="term" value="C:cytoplasm"/>
    <property type="evidence" value="ECO:0007669"/>
    <property type="project" value="TreeGrafter"/>
</dbReference>
<evidence type="ECO:0000259" key="3">
    <source>
        <dbReference type="PROSITE" id="PS50043"/>
    </source>
</evidence>
<keyword evidence="2" id="KW-0067">ATP-binding</keyword>
<evidence type="ECO:0000313" key="4">
    <source>
        <dbReference type="EMBL" id="GIM96231.1"/>
    </source>
</evidence>
<dbReference type="InterPro" id="IPR036388">
    <property type="entry name" value="WH-like_DNA-bd_sf"/>
</dbReference>
<organism evidence="4 5">
    <name type="scientific">Paractinoplanes toevensis</name>
    <dbReference type="NCBI Taxonomy" id="571911"/>
    <lineage>
        <taxon>Bacteria</taxon>
        <taxon>Bacillati</taxon>
        <taxon>Actinomycetota</taxon>
        <taxon>Actinomycetes</taxon>
        <taxon>Micromonosporales</taxon>
        <taxon>Micromonosporaceae</taxon>
        <taxon>Paractinoplanes</taxon>
    </lineage>
</organism>
<name>A0A919W9R4_9ACTN</name>
<dbReference type="PRINTS" id="PR00038">
    <property type="entry name" value="HTHLUXR"/>
</dbReference>
<dbReference type="PANTHER" id="PTHR16305">
    <property type="entry name" value="TESTICULAR SOLUBLE ADENYLYL CYCLASE"/>
    <property type="match status" value="1"/>
</dbReference>
<dbReference type="InterPro" id="IPR027417">
    <property type="entry name" value="P-loop_NTPase"/>
</dbReference>
<dbReference type="SMART" id="SM00421">
    <property type="entry name" value="HTH_LUXR"/>
    <property type="match status" value="1"/>
</dbReference>
<comment type="caution">
    <text evidence="4">The sequence shown here is derived from an EMBL/GenBank/DDBJ whole genome shotgun (WGS) entry which is preliminary data.</text>
</comment>
<sequence>MAATSDDTRFAPRQRTFMLLGREAECAALDRLLAAVRDGQSRSLVVHGAPGVGKSVLLDYLTGQAGDCRVVSATGIQSEAEFTYAALHQLCAPLLDLRGRLPQPQRDAIGTAFGLRGGPPPDRFLLGLGVLGLFASAADSRPLLCVVDDLQWLDEASANVLAFVARRLGAEPVACVFAVRDAEDGSELEHSRIGKADLPRLRVGGLSDGDARTLLDSAVLGPLDERVRDQLIAEARGNPLALLELPRGLTNAELAGGYGFPVARALSLHIEASFLRRLAQMPPDTRQLLLLAATERHGDPLVVWRAAALLGVSAGTAAAAPASDLIQFGTRVRFRHPLVRSAVYRSASPQDRMSAHAALADALDGDAQAERRAWHRAHATAAPDEALAAELEQLAGRARARGGLAAAAAFLHRAVMFTPDPEHHARRALAAARAYHDAGTASTAQELLAVARSGSLDEAILAQVTLLRAEIAFTTNHGNQAPPLLLDAARQLATSDVPLARETYLQAMSAAMFAGRLAKRGGLVEIARAARAAPRSPASPRAADVLLDAFALLLTESAHVATPSMEQALHLFQQGSVSVEEELRWLWLAFILAMARWNDDTLRTLAERHVHLARSAGALTVLPLALSSRILLYFFEGDLAEAATLVDEVETITTATGMQLTNYGALALAAWQGRKADAERLGTEAVREATARGEGVGLTNVQWTRAVLYNGLGQYAEAREAASAASSDSPVPGAAAQWAPAELVEAAVRCGDTALAATALEQLVATTQASRSRWATGIEARSRALLATDKAADDLYREAIERLGGTRLRSEAARAHLLYGEWLRRERRRSEAREHLRRAHDMFVTTGMEAFAGRAARELRATGENARRRSVETTSDLTPRELQIARLAREGLTNPEIATRLFMSPRTVEYHLHKVFTKRGITSRVELGAALANENRAPGSAV</sequence>
<gene>
    <name evidence="4" type="ORF">Ato02nite_080240</name>
</gene>
<dbReference type="InterPro" id="IPR000792">
    <property type="entry name" value="Tscrpt_reg_LuxR_C"/>
</dbReference>
<dbReference type="AlphaFoldDB" id="A0A919W9R4"/>
<dbReference type="Proteomes" id="UP000677082">
    <property type="component" value="Unassembled WGS sequence"/>
</dbReference>
<dbReference type="PANTHER" id="PTHR16305:SF35">
    <property type="entry name" value="TRANSCRIPTIONAL ACTIVATOR DOMAIN"/>
    <property type="match status" value="1"/>
</dbReference>
<dbReference type="GO" id="GO:0003677">
    <property type="term" value="F:DNA binding"/>
    <property type="evidence" value="ECO:0007669"/>
    <property type="project" value="InterPro"/>
</dbReference>
<dbReference type="GO" id="GO:0004016">
    <property type="term" value="F:adenylate cyclase activity"/>
    <property type="evidence" value="ECO:0007669"/>
    <property type="project" value="TreeGrafter"/>
</dbReference>
<dbReference type="CDD" id="cd06170">
    <property type="entry name" value="LuxR_C_like"/>
    <property type="match status" value="1"/>
</dbReference>
<evidence type="ECO:0000313" key="5">
    <source>
        <dbReference type="Proteomes" id="UP000677082"/>
    </source>
</evidence>
<dbReference type="PROSITE" id="PS50043">
    <property type="entry name" value="HTH_LUXR_2"/>
    <property type="match status" value="1"/>
</dbReference>
<dbReference type="EMBL" id="BOQN01000111">
    <property type="protein sequence ID" value="GIM96231.1"/>
    <property type="molecule type" value="Genomic_DNA"/>
</dbReference>
<feature type="domain" description="HTH luxR-type" evidence="3">
    <location>
        <begin position="870"/>
        <end position="935"/>
    </location>
</feature>
<accession>A0A919W9R4</accession>
<dbReference type="Pfam" id="PF00196">
    <property type="entry name" value="GerE"/>
    <property type="match status" value="1"/>
</dbReference>
<proteinExistence type="predicted"/>
<dbReference type="SUPFAM" id="SSF46894">
    <property type="entry name" value="C-terminal effector domain of the bipartite response regulators"/>
    <property type="match status" value="1"/>
</dbReference>
<evidence type="ECO:0000256" key="2">
    <source>
        <dbReference type="ARBA" id="ARBA00022840"/>
    </source>
</evidence>
<dbReference type="GO" id="GO:0006355">
    <property type="term" value="P:regulation of DNA-templated transcription"/>
    <property type="evidence" value="ECO:0007669"/>
    <property type="project" value="InterPro"/>
</dbReference>
<keyword evidence="1" id="KW-0547">Nucleotide-binding</keyword>
<evidence type="ECO:0000256" key="1">
    <source>
        <dbReference type="ARBA" id="ARBA00022741"/>
    </source>
</evidence>
<dbReference type="Gene3D" id="1.10.10.10">
    <property type="entry name" value="Winged helix-like DNA-binding domain superfamily/Winged helix DNA-binding domain"/>
    <property type="match status" value="1"/>
</dbReference>
<reference evidence="4 5" key="1">
    <citation type="submission" date="2021-03" db="EMBL/GenBank/DDBJ databases">
        <title>Whole genome shotgun sequence of Actinoplanes toevensis NBRC 105298.</title>
        <authorList>
            <person name="Komaki H."/>
            <person name="Tamura T."/>
        </authorList>
    </citation>
    <scope>NUCLEOTIDE SEQUENCE [LARGE SCALE GENOMIC DNA]</scope>
    <source>
        <strain evidence="4 5">NBRC 105298</strain>
    </source>
</reference>
<dbReference type="Pfam" id="PF13191">
    <property type="entry name" value="AAA_16"/>
    <property type="match status" value="1"/>
</dbReference>
<dbReference type="RefSeq" id="WP_246607992.1">
    <property type="nucleotide sequence ID" value="NZ_BOQN01000111.1"/>
</dbReference>